<feature type="compositionally biased region" description="Low complexity" evidence="1">
    <location>
        <begin position="1755"/>
        <end position="1809"/>
    </location>
</feature>
<feature type="compositionally biased region" description="Low complexity" evidence="1">
    <location>
        <begin position="1705"/>
        <end position="1718"/>
    </location>
</feature>
<name>A0A6C0J023_9ZZZZ</name>
<evidence type="ECO:0000256" key="1">
    <source>
        <dbReference type="SAM" id="MobiDB-lite"/>
    </source>
</evidence>
<proteinExistence type="predicted"/>
<evidence type="ECO:0000313" key="2">
    <source>
        <dbReference type="EMBL" id="QHT98199.1"/>
    </source>
</evidence>
<protein>
    <submittedName>
        <fullName evidence="2">Uncharacterized protein</fullName>
    </submittedName>
</protein>
<organism evidence="2">
    <name type="scientific">viral metagenome</name>
    <dbReference type="NCBI Taxonomy" id="1070528"/>
    <lineage>
        <taxon>unclassified sequences</taxon>
        <taxon>metagenomes</taxon>
        <taxon>organismal metagenomes</taxon>
    </lineage>
</organism>
<feature type="region of interest" description="Disordered" evidence="1">
    <location>
        <begin position="1755"/>
        <end position="1824"/>
    </location>
</feature>
<feature type="compositionally biased region" description="Low complexity" evidence="1">
    <location>
        <begin position="1591"/>
        <end position="1606"/>
    </location>
</feature>
<accession>A0A6C0J023</accession>
<dbReference type="EMBL" id="MN740289">
    <property type="protein sequence ID" value="QHT98199.1"/>
    <property type="molecule type" value="Genomic_DNA"/>
</dbReference>
<feature type="compositionally biased region" description="Basic residues" evidence="1">
    <location>
        <begin position="1636"/>
        <end position="1648"/>
    </location>
</feature>
<feature type="region of interest" description="Disordered" evidence="1">
    <location>
        <begin position="1556"/>
        <end position="1743"/>
    </location>
</feature>
<feature type="compositionally biased region" description="Polar residues" evidence="1">
    <location>
        <begin position="1719"/>
        <end position="1732"/>
    </location>
</feature>
<feature type="compositionally biased region" description="Low complexity" evidence="1">
    <location>
        <begin position="1626"/>
        <end position="1635"/>
    </location>
</feature>
<sequence>MSPSPVLTSNPSDNLIPRRAVANAMSQGKIKARSRRPKRSIMFAQTNARGLGFHYNNRDIYRNGKSQAINMFVVDRLEAMKKGVIKKIPKRIKDERNSNKNTLRSALLSTDRSEVALFLKSAMDFGRLDKSRPYLNMKRAATQETEASGRPNLGWYFQSLATEAQKRFEIQKTQRFLTNHNYYKTLRRSSYSFMDRELPKAVIEVSVGRHGAKKQKQKVKRPGRKTYYKVINSTTKKIKTENGVEYENHPSVVKLEGFEKNEIVINFSLTPLGRVMFHESLLLLPEYYMIAKFIQYYRPSDELLLRYLNIQSKDLKIDMKKKNIVEFNESFTANEMPIISQNNLASLNRTAQRNVNKRNNIELDNTAVKWKDGGIVTLHLKLAEFFASSIVKDNTIKRKDKYPTPRSDRDPPITSNADVNLSYFKNILEPLQKEKKRLYDNPYDTLFEHIHSIDVYGRGDSNQSFKNTTGKRIESVDFREIDIDKQFEKIHKTILEPLFETDEIQLAFETAIKSYSNFLDKEYKLRKYYKKSEGGESVDEMVHVPQEREIAFRLKERDLRYWEELVLLKNMIFDCINIRDELKKFNDSSLLNIIHNGDESAMFTNPYTDKSTLFRNMNFNNAKYVLSTGIYIDDSQFVFDYLSRKHLTLQSRITQYERYLELLSKYSVIRNSHIKMFYEFATKQNITQGNSHSQTNQRDSTAKIIIKCDFLISKIIDAINQSNEWFSKRTKLTFTKHLGGKLAKQKRSMNNSFMDSSAKKSQHAFDTDKYDYIYALFRKLVDKFNRALDQPRICNKNTDEKIHKNGRRFIVAKNSKEQPIQVYKSIPERLKFRNDLSYRDFLKKMDEAPFTKEYREYRQMKNRTKINEKKRKTVVNAEFVAARKHTTFLAEEYYPLVHAFQSSGFADRLKPTLNGSGLLDQRKIIAEFTSIYGKGTINGSMKKLTLYDFLQLISGINRGKLKEMNLTDNDIGYNVFQGGKFHEEFGMVFCPFLPAYSKATPPEAKPFSVPVISEESIEILGESSFKISWPLQLYGREGDQDLPGRAPQAMFQNFTFADGDFGDEKITKGEYVDGYGNFIGGSEAQRRVIQISKTVKNKRGTYVPLHGVPYVTANQLTGDRYFTGRSTDHTKVVGDKEKIVVGDRKVYESRFDVGGIKVRTWIRDSTSRLSVDTKALIDSSTFFFNFNNKVASTMTRMLEADIQQQNLENNQEQLFPTSWRTDKLMQQKNLQTLMNAEKFGPQGTTHEMTFAKVLKHTNNVQQSIIDNCINTAKLLFPSFTWQNMIILFSKNPLFSNARAQNVNETPILSNLKLQNSDLEAVEKYFKKIVSDFMFASVYVSKSDTEWCAVQFLPYIDNTKNDFQRMFSEKLTSLGLNVYGVHTRGANNNNNKHIFLWLPVDATTKNANNDTIEHRIVDGQAKNFYKEKNVVVLRQKYGYIILSCSWFKRTNGSLNRGTSEFGKIHHNKDTNLKFNAAKHNNFEWAAMLELHRLSARCFSKAAALQQMFESENTQAASRRLFKDAGSSLYDWWRHQYLAVAAYLAKRKKIRGLRRMSKGQCLRKPSKNKKMVRASSIQMLPTKKGNPKNFNQRRASAATPRASTAIPTEIELGKISSGESPQVLNGIRPRSSPASTRSRSRTTSRNRSRARVQPSEARPAVGRAQSQPSRARINGDPRDPFPPGRMPTEVVSAERKTRTNSAPATQRRSTSVPIVSSPSIQNIRATRTGRSTRPASMDRFRRQPPAEVSQALLHESNTASNVSTSNVPTNSNVPTTPTTSGRGSTRSVANVTTVVSSRSSSRSSRSSSRSSPTAPLLASHRKKRLA</sequence>
<reference evidence="2" key="1">
    <citation type="journal article" date="2020" name="Nature">
        <title>Giant virus diversity and host interactions through global metagenomics.</title>
        <authorList>
            <person name="Schulz F."/>
            <person name="Roux S."/>
            <person name="Paez-Espino D."/>
            <person name="Jungbluth S."/>
            <person name="Walsh D.A."/>
            <person name="Denef V.J."/>
            <person name="McMahon K.D."/>
            <person name="Konstantinidis K.T."/>
            <person name="Eloe-Fadrosh E.A."/>
            <person name="Kyrpides N.C."/>
            <person name="Woyke T."/>
        </authorList>
    </citation>
    <scope>NUCLEOTIDE SEQUENCE</scope>
    <source>
        <strain evidence="2">GVMAG-M-3300025626-8</strain>
    </source>
</reference>